<sequence>MEAETYPTLLWLCIPPAGAHSDGSHASWKLPRVHYLTSSLRQLTTWDGSHVSGGASVRGRHGPVAVLAAVSVAAVLVAVSVAAVFAAVPVMVVLAAMHGSAPAEGQNRTSPAASDGCPLGKRLGTVAEAVDVSRAVQVAV</sequence>
<comment type="caution">
    <text evidence="2">The sequence shown here is derived from an EMBL/GenBank/DDBJ whole genome shotgun (WGS) entry which is preliminary data.</text>
</comment>
<dbReference type="Proteomes" id="UP001066276">
    <property type="component" value="Chromosome 2_1"/>
</dbReference>
<organism evidence="2 3">
    <name type="scientific">Pleurodeles waltl</name>
    <name type="common">Iberian ribbed newt</name>
    <dbReference type="NCBI Taxonomy" id="8319"/>
    <lineage>
        <taxon>Eukaryota</taxon>
        <taxon>Metazoa</taxon>
        <taxon>Chordata</taxon>
        <taxon>Craniata</taxon>
        <taxon>Vertebrata</taxon>
        <taxon>Euteleostomi</taxon>
        <taxon>Amphibia</taxon>
        <taxon>Batrachia</taxon>
        <taxon>Caudata</taxon>
        <taxon>Salamandroidea</taxon>
        <taxon>Salamandridae</taxon>
        <taxon>Pleurodelinae</taxon>
        <taxon>Pleurodeles</taxon>
    </lineage>
</organism>
<protein>
    <submittedName>
        <fullName evidence="2">Uncharacterized protein</fullName>
    </submittedName>
</protein>
<reference evidence="2" key="1">
    <citation type="journal article" date="2022" name="bioRxiv">
        <title>Sequencing and chromosome-scale assembly of the giantPleurodeles waltlgenome.</title>
        <authorList>
            <person name="Brown T."/>
            <person name="Elewa A."/>
            <person name="Iarovenko S."/>
            <person name="Subramanian E."/>
            <person name="Araus A.J."/>
            <person name="Petzold A."/>
            <person name="Susuki M."/>
            <person name="Suzuki K.-i.T."/>
            <person name="Hayashi T."/>
            <person name="Toyoda A."/>
            <person name="Oliveira C."/>
            <person name="Osipova E."/>
            <person name="Leigh N.D."/>
            <person name="Simon A."/>
            <person name="Yun M.H."/>
        </authorList>
    </citation>
    <scope>NUCLEOTIDE SEQUENCE</scope>
    <source>
        <strain evidence="2">20211129_DDA</strain>
        <tissue evidence="2">Liver</tissue>
    </source>
</reference>
<keyword evidence="1" id="KW-0472">Membrane</keyword>
<name>A0AAV7VEE2_PLEWA</name>
<dbReference type="EMBL" id="JANPWB010000003">
    <property type="protein sequence ID" value="KAJ1199970.1"/>
    <property type="molecule type" value="Genomic_DNA"/>
</dbReference>
<keyword evidence="3" id="KW-1185">Reference proteome</keyword>
<evidence type="ECO:0000313" key="3">
    <source>
        <dbReference type="Proteomes" id="UP001066276"/>
    </source>
</evidence>
<keyword evidence="1" id="KW-1133">Transmembrane helix</keyword>
<proteinExistence type="predicted"/>
<dbReference type="AlphaFoldDB" id="A0AAV7VEE2"/>
<accession>A0AAV7VEE2</accession>
<gene>
    <name evidence="2" type="ORF">NDU88_003801</name>
</gene>
<evidence type="ECO:0000256" key="1">
    <source>
        <dbReference type="SAM" id="Phobius"/>
    </source>
</evidence>
<feature type="transmembrane region" description="Helical" evidence="1">
    <location>
        <begin position="64"/>
        <end position="97"/>
    </location>
</feature>
<keyword evidence="1" id="KW-0812">Transmembrane</keyword>
<evidence type="ECO:0000313" key="2">
    <source>
        <dbReference type="EMBL" id="KAJ1199970.1"/>
    </source>
</evidence>